<gene>
    <name evidence="1" type="ORF">HNY73_013743</name>
</gene>
<dbReference type="EMBL" id="JABXBU010002072">
    <property type="protein sequence ID" value="KAF8776798.1"/>
    <property type="molecule type" value="Genomic_DNA"/>
</dbReference>
<dbReference type="AlphaFoldDB" id="A0A8T0EMW8"/>
<protein>
    <recommendedName>
        <fullName evidence="3">RNase H type-1 domain-containing protein</fullName>
    </recommendedName>
</protein>
<comment type="caution">
    <text evidence="1">The sequence shown here is derived from an EMBL/GenBank/DDBJ whole genome shotgun (WGS) entry which is preliminary data.</text>
</comment>
<reference evidence="1" key="2">
    <citation type="submission" date="2020-06" db="EMBL/GenBank/DDBJ databases">
        <authorList>
            <person name="Sheffer M."/>
        </authorList>
    </citation>
    <scope>NUCLEOTIDE SEQUENCE</scope>
</reference>
<dbReference type="Proteomes" id="UP000807504">
    <property type="component" value="Unassembled WGS sequence"/>
</dbReference>
<evidence type="ECO:0000313" key="1">
    <source>
        <dbReference type="EMBL" id="KAF8776798.1"/>
    </source>
</evidence>
<evidence type="ECO:0000313" key="2">
    <source>
        <dbReference type="Proteomes" id="UP000807504"/>
    </source>
</evidence>
<organism evidence="1 2">
    <name type="scientific">Argiope bruennichi</name>
    <name type="common">Wasp spider</name>
    <name type="synonym">Aranea bruennichi</name>
    <dbReference type="NCBI Taxonomy" id="94029"/>
    <lineage>
        <taxon>Eukaryota</taxon>
        <taxon>Metazoa</taxon>
        <taxon>Ecdysozoa</taxon>
        <taxon>Arthropoda</taxon>
        <taxon>Chelicerata</taxon>
        <taxon>Arachnida</taxon>
        <taxon>Araneae</taxon>
        <taxon>Araneomorphae</taxon>
        <taxon>Entelegynae</taxon>
        <taxon>Araneoidea</taxon>
        <taxon>Araneidae</taxon>
        <taxon>Argiope</taxon>
    </lineage>
</organism>
<name>A0A8T0EMW8_ARGBR</name>
<evidence type="ECO:0008006" key="3">
    <source>
        <dbReference type="Google" id="ProtNLM"/>
    </source>
</evidence>
<accession>A0A8T0EMW8</accession>
<keyword evidence="2" id="KW-1185">Reference proteome</keyword>
<sequence>MYENNRKHIKTDDFVVKLIFKLYSIHPERRIIRVLVAETPRAIVAIQRDSQKISSHVGIEGNKQAGTLAKEARAAHDSPLSATALDANAVARQRFCTNQKKFSVTNYKRDIRTTIARLRTGHLRGMRLMSDGSRLYEECRHCSDGLLDPEYIFSCRFIISALFKIHIACTRDIPYSDKPEDVARAVLHDCGPI</sequence>
<proteinExistence type="predicted"/>
<reference evidence="1" key="1">
    <citation type="journal article" date="2020" name="bioRxiv">
        <title>Chromosome-level reference genome of the European wasp spider Argiope bruennichi: a resource for studies on range expansion and evolutionary adaptation.</title>
        <authorList>
            <person name="Sheffer M.M."/>
            <person name="Hoppe A."/>
            <person name="Krehenwinkel H."/>
            <person name="Uhl G."/>
            <person name="Kuss A.W."/>
            <person name="Jensen L."/>
            <person name="Jensen C."/>
            <person name="Gillespie R.G."/>
            <person name="Hoff K.J."/>
            <person name="Prost S."/>
        </authorList>
    </citation>
    <scope>NUCLEOTIDE SEQUENCE</scope>
</reference>